<dbReference type="Gene3D" id="3.40.50.300">
    <property type="entry name" value="P-loop containing nucleotide triphosphate hydrolases"/>
    <property type="match status" value="2"/>
</dbReference>
<feature type="region of interest" description="Disordered" evidence="5">
    <location>
        <begin position="332"/>
        <end position="351"/>
    </location>
</feature>
<dbReference type="GO" id="GO:0016887">
    <property type="term" value="F:ATP hydrolysis activity"/>
    <property type="evidence" value="ECO:0007669"/>
    <property type="project" value="InterPro"/>
</dbReference>
<name>A0A401QRV6_STRNR</name>
<comment type="similarity">
    <text evidence="1">Belongs to the SMC family. SbcC subfamily.</text>
</comment>
<evidence type="ECO:0000256" key="5">
    <source>
        <dbReference type="SAM" id="MobiDB-lite"/>
    </source>
</evidence>
<feature type="coiled-coil region" evidence="4">
    <location>
        <begin position="203"/>
        <end position="240"/>
    </location>
</feature>
<feature type="domain" description="Rad50/SbcC-type AAA" evidence="6">
    <location>
        <begin position="6"/>
        <end position="232"/>
    </location>
</feature>
<evidence type="ECO:0000256" key="1">
    <source>
        <dbReference type="ARBA" id="ARBA00006930"/>
    </source>
</evidence>
<evidence type="ECO:0000259" key="6">
    <source>
        <dbReference type="Pfam" id="PF13476"/>
    </source>
</evidence>
<sequence length="1068" mass="113079">MKPLTLTLNGFRSYPSQGTVDFTGRGLIGVLGDTGAGKSSLLDGITYALFRKSSWNANSPGQLIADGTRAMSVDLTFLHEGQRWHVHRTMHATNANAGRHHLKNLDTGEEIDNAGAVDARLKAVLQMSYETFLRVGLLPQGKFDQLLIAAPKERGKLLRELFGAESLESIQRVAARQRETLKGLLAVAEAKREPMPDNPEQAAEDAGAAAAEAEARAERLNTAIDRITQLQKQATTAQAATEGATAAARTLATRATRAVADVGPALETLAPVAADIATRREALNLEATRAAEQESGLTDAIAAADAEGEGQDALSKAVVVFETLAADTEELRGERDRLAQQSEQLAGESEAITRTEAELAERAAQTEPLTQQASTAAQVAKHVRQKAAHARTQLAAALAAASRLAEAVGGQTTAASRHQAAQDTCGERQEALAAAEEDLAAAQMRMDPLQQRDQAAAIAAELHDGDDCPLCRRQLPDGFKPAAGADAAELTEARTQLTQATKAQKAAADQLAQARADVKAAETAIRDRDRDHRTAQQAAREAVAKAERAFSDFATVATAGHDFDDEAASATLTAITAAQAAPTPDGTTHHEELLEQDATPITDAITACEQAAEAHAERLQADAHRRTTQIDTDRATLTERKNSYQRAVDDQQTALTAHTRAMGKTARALAALPPQIRATLPGNAIEVTTDAASTALAAVTARQAALQGLFNQRESARQKKSAVLGQQRALDEEGRIHVDRPLSELRGNLDAWAQAVTDALTHLDAADVCPVPQAPAAPGISATRQYAAELATATAALDGRLAERTDAFAQRAAAAEASLRDQTAKLADVDGFDPAADLTAADALHPLVAAAAQADMEAKEQRQKQQSAQDMIKPAADLDFAITAGHARSEALDVLRRELVDAKFLGHLTTLRTRALRDVASELLGQMTDGRFGFADNFDIVSRTSGVIHHPNRLSGGEKFQASLALALALAELHSRSGSSLGSLFLDEGFAALDAAALDAALEVLRARAGGDRLVMVISHLHAVAEAVDEVLWVERTTTGSSTRWLTPAERDDLVQADLASGLQTLTQ</sequence>
<dbReference type="EMBL" id="BHXC01000006">
    <property type="protein sequence ID" value="GCB88048.1"/>
    <property type="molecule type" value="Genomic_DNA"/>
</dbReference>
<protein>
    <recommendedName>
        <fullName evidence="3">Nuclease SbcCD subunit C</fullName>
    </recommendedName>
</protein>
<dbReference type="RefSeq" id="WP_020930874.1">
    <property type="nucleotide sequence ID" value="NZ_BHXC01000006.1"/>
</dbReference>
<comment type="subunit">
    <text evidence="2">Heterodimer of SbcC and SbcD.</text>
</comment>
<organism evidence="7 8">
    <name type="scientific">Streptomyces noursei</name>
    <name type="common">Streptomyces albulus</name>
    <dbReference type="NCBI Taxonomy" id="1971"/>
    <lineage>
        <taxon>Bacteria</taxon>
        <taxon>Bacillati</taxon>
        <taxon>Actinomycetota</taxon>
        <taxon>Actinomycetes</taxon>
        <taxon>Kitasatosporales</taxon>
        <taxon>Streptomycetaceae</taxon>
        <taxon>Streptomyces</taxon>
    </lineage>
</organism>
<keyword evidence="4" id="KW-0175">Coiled coil</keyword>
<dbReference type="PANTHER" id="PTHR32114">
    <property type="entry name" value="ABC TRANSPORTER ABCH.3"/>
    <property type="match status" value="1"/>
</dbReference>
<proteinExistence type="inferred from homology"/>
<dbReference type="Pfam" id="PF13558">
    <property type="entry name" value="SbcC_Walker_B"/>
    <property type="match status" value="1"/>
</dbReference>
<dbReference type="AlphaFoldDB" id="A0A401QRV6"/>
<evidence type="ECO:0000256" key="4">
    <source>
        <dbReference type="SAM" id="Coils"/>
    </source>
</evidence>
<evidence type="ECO:0000313" key="7">
    <source>
        <dbReference type="EMBL" id="GCB88048.1"/>
    </source>
</evidence>
<gene>
    <name evidence="7" type="primary">sbcC_1</name>
    <name evidence="7" type="ORF">SALB_00717</name>
</gene>
<comment type="caution">
    <text evidence="7">The sequence shown here is derived from an EMBL/GenBank/DDBJ whole genome shotgun (WGS) entry which is preliminary data.</text>
</comment>
<reference evidence="7 8" key="1">
    <citation type="journal article" date="2019" name="Microbiol. Resour. Announc.">
        <title>Draft Genome Sequence of the Most Traditional epsilon-Poly-l-Lysine Producer, Streptomyces albulus NBRC14147.</title>
        <authorList>
            <person name="Yamanaka K."/>
            <person name="Hamano Y."/>
        </authorList>
    </citation>
    <scope>NUCLEOTIDE SEQUENCE [LARGE SCALE GENOMIC DNA]</scope>
    <source>
        <strain evidence="7 8">NBRC 14147</strain>
    </source>
</reference>
<accession>A0A401QRV6</accession>
<dbReference type="GO" id="GO:0006302">
    <property type="term" value="P:double-strand break repair"/>
    <property type="evidence" value="ECO:0007669"/>
    <property type="project" value="InterPro"/>
</dbReference>
<dbReference type="InterPro" id="IPR027417">
    <property type="entry name" value="P-loop_NTPase"/>
</dbReference>
<evidence type="ECO:0000256" key="3">
    <source>
        <dbReference type="ARBA" id="ARBA00013368"/>
    </source>
</evidence>
<dbReference type="InterPro" id="IPR038729">
    <property type="entry name" value="Rad50/SbcC_AAA"/>
</dbReference>
<dbReference type="PANTHER" id="PTHR32114:SF2">
    <property type="entry name" value="ABC TRANSPORTER ABCH.3"/>
    <property type="match status" value="1"/>
</dbReference>
<dbReference type="SUPFAM" id="SSF52540">
    <property type="entry name" value="P-loop containing nucleoside triphosphate hydrolases"/>
    <property type="match status" value="1"/>
</dbReference>
<dbReference type="Proteomes" id="UP000288351">
    <property type="component" value="Unassembled WGS sequence"/>
</dbReference>
<evidence type="ECO:0000256" key="2">
    <source>
        <dbReference type="ARBA" id="ARBA00011322"/>
    </source>
</evidence>
<dbReference type="Pfam" id="PF13476">
    <property type="entry name" value="AAA_23"/>
    <property type="match status" value="1"/>
</dbReference>
<evidence type="ECO:0000313" key="8">
    <source>
        <dbReference type="Proteomes" id="UP000288351"/>
    </source>
</evidence>